<evidence type="ECO:0000313" key="2">
    <source>
        <dbReference type="EMBL" id="GAX81319.1"/>
    </source>
</evidence>
<feature type="transmembrane region" description="Helical" evidence="1">
    <location>
        <begin position="256"/>
        <end position="277"/>
    </location>
</feature>
<dbReference type="OrthoDB" id="423807at2759"/>
<comment type="caution">
    <text evidence="2">The sequence shown here is derived from an EMBL/GenBank/DDBJ whole genome shotgun (WGS) entry which is preliminary data.</text>
</comment>
<evidence type="ECO:0000313" key="3">
    <source>
        <dbReference type="Proteomes" id="UP000232323"/>
    </source>
</evidence>
<protein>
    <recommendedName>
        <fullName evidence="4">Cation/H+ exchanger domain-containing protein</fullName>
    </recommendedName>
</protein>
<dbReference type="InterPro" id="IPR051843">
    <property type="entry name" value="CPA1_transporter"/>
</dbReference>
<keyword evidence="1" id="KW-0812">Transmembrane</keyword>
<organism evidence="2 3">
    <name type="scientific">Chlamydomonas eustigma</name>
    <dbReference type="NCBI Taxonomy" id="1157962"/>
    <lineage>
        <taxon>Eukaryota</taxon>
        <taxon>Viridiplantae</taxon>
        <taxon>Chlorophyta</taxon>
        <taxon>core chlorophytes</taxon>
        <taxon>Chlorophyceae</taxon>
        <taxon>CS clade</taxon>
        <taxon>Chlamydomonadales</taxon>
        <taxon>Chlamydomonadaceae</taxon>
        <taxon>Chlamydomonas</taxon>
    </lineage>
</organism>
<feature type="transmembrane region" description="Helical" evidence="1">
    <location>
        <begin position="95"/>
        <end position="113"/>
    </location>
</feature>
<accession>A0A250XEH7</accession>
<dbReference type="EMBL" id="BEGY01000064">
    <property type="protein sequence ID" value="GAX81319.1"/>
    <property type="molecule type" value="Genomic_DNA"/>
</dbReference>
<feature type="transmembrane region" description="Helical" evidence="1">
    <location>
        <begin position="216"/>
        <end position="235"/>
    </location>
</feature>
<feature type="transmembrane region" description="Helical" evidence="1">
    <location>
        <begin position="40"/>
        <end position="60"/>
    </location>
</feature>
<feature type="transmembrane region" description="Helical" evidence="1">
    <location>
        <begin position="12"/>
        <end position="34"/>
    </location>
</feature>
<dbReference type="Proteomes" id="UP000232323">
    <property type="component" value="Unassembled WGS sequence"/>
</dbReference>
<sequence length="312" mass="33315">MYEIENQKALKYFKGLATITLIFVITYAACYFIFGNTFSIPSGSCFAVILVWVIGHVGGFLAVQCRIPALLGMLAFGVLIENVPGDLLRGYQHSWAVHIKSFGLATILMRAGLKINYTQAFRQAPWTVVLLGAVPVFVEGFLDAAIFNTASGSGTAWGIASGPASVGLGVVASLLGGIVCGCTEIFSAPLSRTLIVFCLGQMFMFIFFNYNMTGGGALSTIGTAGIASICWQFGFPKALSTGKSDAYRTKADEHLAVFWMYIMQPLLFCTIGTTVNFGNIPAIVVPKALLVICVGAICRVISAFLSTIPAYN</sequence>
<proteinExistence type="predicted"/>
<keyword evidence="1" id="KW-1133">Transmembrane helix</keyword>
<reference evidence="2 3" key="1">
    <citation type="submission" date="2017-08" db="EMBL/GenBank/DDBJ databases">
        <title>Acidophilic green algal genome provides insights into adaptation to an acidic environment.</title>
        <authorList>
            <person name="Hirooka S."/>
            <person name="Hirose Y."/>
            <person name="Kanesaki Y."/>
            <person name="Higuchi S."/>
            <person name="Fujiwara T."/>
            <person name="Onuma R."/>
            <person name="Era A."/>
            <person name="Ohbayashi R."/>
            <person name="Uzuka A."/>
            <person name="Nozaki H."/>
            <person name="Yoshikawa H."/>
            <person name="Miyagishima S.Y."/>
        </authorList>
    </citation>
    <scope>NUCLEOTIDE SEQUENCE [LARGE SCALE GENOMIC DNA]</scope>
    <source>
        <strain evidence="2 3">NIES-2499</strain>
    </source>
</reference>
<feature type="transmembrane region" description="Helical" evidence="1">
    <location>
        <begin position="193"/>
        <end position="210"/>
    </location>
</feature>
<dbReference type="GO" id="GO:0098662">
    <property type="term" value="P:inorganic cation transmembrane transport"/>
    <property type="evidence" value="ECO:0007669"/>
    <property type="project" value="TreeGrafter"/>
</dbReference>
<evidence type="ECO:0000256" key="1">
    <source>
        <dbReference type="SAM" id="Phobius"/>
    </source>
</evidence>
<feature type="transmembrane region" description="Helical" evidence="1">
    <location>
        <begin position="125"/>
        <end position="146"/>
    </location>
</feature>
<name>A0A250XEH7_9CHLO</name>
<dbReference type="PANTHER" id="PTHR31102">
    <property type="match status" value="1"/>
</dbReference>
<keyword evidence="3" id="KW-1185">Reference proteome</keyword>
<keyword evidence="1" id="KW-0472">Membrane</keyword>
<feature type="transmembrane region" description="Helical" evidence="1">
    <location>
        <begin position="67"/>
        <end position="83"/>
    </location>
</feature>
<gene>
    <name evidence="2" type="ORF">CEUSTIGMA_g8750.t1</name>
</gene>
<dbReference type="AlphaFoldDB" id="A0A250XEH7"/>
<feature type="transmembrane region" description="Helical" evidence="1">
    <location>
        <begin position="166"/>
        <end position="186"/>
    </location>
</feature>
<feature type="transmembrane region" description="Helical" evidence="1">
    <location>
        <begin position="289"/>
        <end position="311"/>
    </location>
</feature>
<dbReference type="PANTHER" id="PTHR31102:SF1">
    <property type="entry name" value="CATION_H+ EXCHANGER DOMAIN-CONTAINING PROTEIN"/>
    <property type="match status" value="1"/>
</dbReference>
<evidence type="ECO:0008006" key="4">
    <source>
        <dbReference type="Google" id="ProtNLM"/>
    </source>
</evidence>